<gene>
    <name evidence="1" type="ORF">BU25DRAFT_407111</name>
</gene>
<accession>A0ACB6SDA3</accession>
<sequence>MDASCACGAVRFTIPTPAPLMLYHCRCLDCCKQSASAFGTAAIFPFFRLPDNDLTTQRCFFCRGCGSRIMHMYILDQGSPDAVTIKGGLIEDLDWTGGTELFCRSAVVPLPEGAERFEAEPTD</sequence>
<protein>
    <submittedName>
        <fullName evidence="1">Uncharacterized protein</fullName>
    </submittedName>
</protein>
<organism evidence="1 2">
    <name type="scientific">Macroventuria anomochaeta</name>
    <dbReference type="NCBI Taxonomy" id="301207"/>
    <lineage>
        <taxon>Eukaryota</taxon>
        <taxon>Fungi</taxon>
        <taxon>Dikarya</taxon>
        <taxon>Ascomycota</taxon>
        <taxon>Pezizomycotina</taxon>
        <taxon>Dothideomycetes</taxon>
        <taxon>Pleosporomycetidae</taxon>
        <taxon>Pleosporales</taxon>
        <taxon>Pleosporineae</taxon>
        <taxon>Didymellaceae</taxon>
        <taxon>Macroventuria</taxon>
    </lineage>
</organism>
<dbReference type="Proteomes" id="UP000799754">
    <property type="component" value="Unassembled WGS sequence"/>
</dbReference>
<keyword evidence="2" id="KW-1185">Reference proteome</keyword>
<evidence type="ECO:0000313" key="1">
    <source>
        <dbReference type="EMBL" id="KAF2631467.1"/>
    </source>
</evidence>
<name>A0ACB6SDA3_9PLEO</name>
<reference evidence="1" key="1">
    <citation type="journal article" date="2020" name="Stud. Mycol.">
        <title>101 Dothideomycetes genomes: a test case for predicting lifestyles and emergence of pathogens.</title>
        <authorList>
            <person name="Haridas S."/>
            <person name="Albert R."/>
            <person name="Binder M."/>
            <person name="Bloem J."/>
            <person name="Labutti K."/>
            <person name="Salamov A."/>
            <person name="Andreopoulos B."/>
            <person name="Baker S."/>
            <person name="Barry K."/>
            <person name="Bills G."/>
            <person name="Bluhm B."/>
            <person name="Cannon C."/>
            <person name="Castanera R."/>
            <person name="Culley D."/>
            <person name="Daum C."/>
            <person name="Ezra D."/>
            <person name="Gonzalez J."/>
            <person name="Henrissat B."/>
            <person name="Kuo A."/>
            <person name="Liang C."/>
            <person name="Lipzen A."/>
            <person name="Lutzoni F."/>
            <person name="Magnuson J."/>
            <person name="Mondo S."/>
            <person name="Nolan M."/>
            <person name="Ohm R."/>
            <person name="Pangilinan J."/>
            <person name="Park H.-J."/>
            <person name="Ramirez L."/>
            <person name="Alfaro M."/>
            <person name="Sun H."/>
            <person name="Tritt A."/>
            <person name="Yoshinaga Y."/>
            <person name="Zwiers L.-H."/>
            <person name="Turgeon B."/>
            <person name="Goodwin S."/>
            <person name="Spatafora J."/>
            <person name="Crous P."/>
            <person name="Grigoriev I."/>
        </authorList>
    </citation>
    <scope>NUCLEOTIDE SEQUENCE</scope>
    <source>
        <strain evidence="1">CBS 525.71</strain>
    </source>
</reference>
<dbReference type="EMBL" id="MU006704">
    <property type="protein sequence ID" value="KAF2631467.1"/>
    <property type="molecule type" value="Genomic_DNA"/>
</dbReference>
<proteinExistence type="predicted"/>
<evidence type="ECO:0000313" key="2">
    <source>
        <dbReference type="Proteomes" id="UP000799754"/>
    </source>
</evidence>
<comment type="caution">
    <text evidence="1">The sequence shown here is derived from an EMBL/GenBank/DDBJ whole genome shotgun (WGS) entry which is preliminary data.</text>
</comment>